<dbReference type="SUPFAM" id="SSF56796">
    <property type="entry name" value="Dehydroquinate synthase-like"/>
    <property type="match status" value="1"/>
</dbReference>
<dbReference type="HOGENOM" id="CLU_038362_1_0_0"/>
<dbReference type="eggNOG" id="COG0371">
    <property type="taxonomic scope" value="Bacteria"/>
</dbReference>
<proteinExistence type="predicted"/>
<keyword evidence="2" id="KW-0444">Lipid biosynthesis</keyword>
<dbReference type="EMBL" id="CP000702">
    <property type="protein sequence ID" value="ABQ46647.1"/>
    <property type="molecule type" value="Genomic_DNA"/>
</dbReference>
<dbReference type="GO" id="GO:0005829">
    <property type="term" value="C:cytosol"/>
    <property type="evidence" value="ECO:0007669"/>
    <property type="project" value="TreeGrafter"/>
</dbReference>
<dbReference type="KEGG" id="tpt:Tpet_0627"/>
<evidence type="ECO:0000256" key="3">
    <source>
        <dbReference type="ARBA" id="ARBA00022723"/>
    </source>
</evidence>
<name>A5IKC4_THEP1</name>
<evidence type="ECO:0000256" key="7">
    <source>
        <dbReference type="ARBA" id="ARBA00023098"/>
    </source>
</evidence>
<dbReference type="Gene3D" id="1.20.1090.10">
    <property type="entry name" value="Dehydroquinate synthase-like - alpha domain"/>
    <property type="match status" value="1"/>
</dbReference>
<accession>A5IKC4</accession>
<dbReference type="GO" id="GO:0050492">
    <property type="term" value="F:glycerol-1-phosphate dehydrogenase [NAD(P)+] activity"/>
    <property type="evidence" value="ECO:0007669"/>
    <property type="project" value="UniProtKB-EC"/>
</dbReference>
<dbReference type="GO" id="GO:0008654">
    <property type="term" value="P:phospholipid biosynthetic process"/>
    <property type="evidence" value="ECO:0007669"/>
    <property type="project" value="UniProtKB-KW"/>
</dbReference>
<evidence type="ECO:0000256" key="6">
    <source>
        <dbReference type="ARBA" id="ARBA00023027"/>
    </source>
</evidence>
<gene>
    <name evidence="10" type="ordered locus">Tpet_0627</name>
</gene>
<evidence type="ECO:0000313" key="11">
    <source>
        <dbReference type="Proteomes" id="UP000006558"/>
    </source>
</evidence>
<evidence type="ECO:0000256" key="9">
    <source>
        <dbReference type="ARBA" id="ARBA00023264"/>
    </source>
</evidence>
<evidence type="ECO:0000256" key="5">
    <source>
        <dbReference type="ARBA" id="ARBA00023002"/>
    </source>
</evidence>
<dbReference type="AlphaFoldDB" id="A5IKC4"/>
<reference evidence="10 11" key="2">
    <citation type="journal article" date="2009" name="Proc. Natl. Acad. Sci. U.S.A.">
        <title>On the chimeric nature, thermophilic origin, and phylogenetic placement of the Thermotogales.</title>
        <authorList>
            <person name="Zhaxybayeva O."/>
            <person name="Swithers K.S."/>
            <person name="Lapierre P."/>
            <person name="Fournier G.P."/>
            <person name="Bickhart D.M."/>
            <person name="DeBoy R.T."/>
            <person name="Nelson K.E."/>
            <person name="Nesbo C.L."/>
            <person name="Doolittle W.F."/>
            <person name="Gogarten J.P."/>
            <person name="Noll K.M."/>
        </authorList>
    </citation>
    <scope>NUCLEOTIDE SEQUENCE [LARGE SCALE GENOMIC DNA]</scope>
    <source>
        <strain evidence="11">ATCC BAA-488 / DSM 13995 / JCM 10881 / RKU-1</strain>
    </source>
</reference>
<keyword evidence="9" id="KW-1208">Phospholipid metabolism</keyword>
<keyword evidence="1" id="KW-0963">Cytoplasm</keyword>
<keyword evidence="5 10" id="KW-0560">Oxidoreductase</keyword>
<dbReference type="Proteomes" id="UP000006558">
    <property type="component" value="Chromosome"/>
</dbReference>
<keyword evidence="4" id="KW-0521">NADP</keyword>
<reference evidence="11" key="1">
    <citation type="submission" date="2007-05" db="EMBL/GenBank/DDBJ databases">
        <title>Complete sequence of Thermotoga petrophila RKU-1.</title>
        <authorList>
            <consortium name="US DOE Joint Genome Institute"/>
            <person name="Copeland A."/>
            <person name="Lucas S."/>
            <person name="Lapidus A."/>
            <person name="Barry K."/>
            <person name="Glavina del Rio T."/>
            <person name="Dalin E."/>
            <person name="Tice H."/>
            <person name="Pitluck S."/>
            <person name="Sims D."/>
            <person name="Brettin T."/>
            <person name="Bruce D."/>
            <person name="Detter J.C."/>
            <person name="Han C."/>
            <person name="Tapia R."/>
            <person name="Schmutz J."/>
            <person name="Larimer F."/>
            <person name="Land M."/>
            <person name="Hauser L."/>
            <person name="Kyrpides N."/>
            <person name="Mikhailova N."/>
            <person name="Nelson K."/>
            <person name="Gogarten J.P."/>
            <person name="Noll K."/>
            <person name="Richardson P."/>
        </authorList>
    </citation>
    <scope>NUCLEOTIDE SEQUENCE [LARGE SCALE GENOMIC DNA]</scope>
    <source>
        <strain evidence="11">ATCC BAA-488 / DSM 13995 / JCM 10881 / RKU-1</strain>
    </source>
</reference>
<keyword evidence="7" id="KW-0443">Lipid metabolism</keyword>
<evidence type="ECO:0000256" key="4">
    <source>
        <dbReference type="ARBA" id="ARBA00022857"/>
    </source>
</evidence>
<dbReference type="RefSeq" id="WP_011943237.1">
    <property type="nucleotide sequence ID" value="NC_009486.1"/>
</dbReference>
<dbReference type="PANTHER" id="PTHR43616">
    <property type="entry name" value="GLYCEROL DEHYDROGENASE"/>
    <property type="match status" value="1"/>
</dbReference>
<keyword evidence="3" id="KW-0479">Metal-binding</keyword>
<dbReference type="STRING" id="390874.Tpet_0627"/>
<evidence type="ECO:0000256" key="8">
    <source>
        <dbReference type="ARBA" id="ARBA00023209"/>
    </source>
</evidence>
<keyword evidence="6" id="KW-0520">NAD</keyword>
<dbReference type="InterPro" id="IPR016205">
    <property type="entry name" value="Glycerol_DH"/>
</dbReference>
<organism evidence="10 11">
    <name type="scientific">Thermotoga petrophila (strain ATCC BAA-488 / DSM 13995 / JCM 10881 / RKU-1)</name>
    <dbReference type="NCBI Taxonomy" id="390874"/>
    <lineage>
        <taxon>Bacteria</taxon>
        <taxon>Thermotogati</taxon>
        <taxon>Thermotogota</taxon>
        <taxon>Thermotogae</taxon>
        <taxon>Thermotogales</taxon>
        <taxon>Thermotogaceae</taxon>
        <taxon>Thermotoga</taxon>
    </lineage>
</organism>
<dbReference type="PANTHER" id="PTHR43616:SF5">
    <property type="entry name" value="GLYCEROL DEHYDROGENASE 1"/>
    <property type="match status" value="1"/>
</dbReference>
<protein>
    <submittedName>
        <fullName evidence="10">Glycerol-1-phosphate dehydrogenase (NAD(P)(+))</fullName>
        <ecNumber evidence="10">1.1.1.261</ecNumber>
    </submittedName>
</protein>
<keyword evidence="8" id="KW-0594">Phospholipid biosynthesis</keyword>
<dbReference type="Pfam" id="PF13685">
    <property type="entry name" value="Fe-ADH_2"/>
    <property type="match status" value="1"/>
</dbReference>
<dbReference type="InterPro" id="IPR032837">
    <property type="entry name" value="G1PDH"/>
</dbReference>
<evidence type="ECO:0000256" key="1">
    <source>
        <dbReference type="ARBA" id="ARBA00022490"/>
    </source>
</evidence>
<dbReference type="Gene3D" id="3.40.50.1970">
    <property type="match status" value="1"/>
</dbReference>
<dbReference type="EC" id="1.1.1.261" evidence="10"/>
<evidence type="ECO:0000256" key="2">
    <source>
        <dbReference type="ARBA" id="ARBA00022516"/>
    </source>
</evidence>
<evidence type="ECO:0000313" key="10">
    <source>
        <dbReference type="EMBL" id="ABQ46647.1"/>
    </source>
</evidence>
<sequence length="403" mass="45610">MKNILGKTFECSCGKTHEVPDIEILEASIREAPDIFPDAFFIADLNTASLVNLPGKRSFVFNERRPLATMENIEKVMKASGNFPEIVSIGSGSLTDIARYAAYLSGKRFSCVPTAPSVDAYTSTVAPILVNGVKKTFKAIPPGKILLDIEVLRNAPMDLLRAGVGDIVAKIPARMDWILSHVVTGENICDFVWNDMKDLLKEILLKSKDILNRERSAIKTLIEAHLVSGINMVIMGNSRPASGAEHMVSHLIEMFHEEKGEMPPFHGLTVMIGVFVSMKAYEALVEKKEIPLKDYSIEERRKELLELFEERKVEEFLKTYAEKKFPKIEADIVGEPLEDIYWEFFPHLKRTLETIDVNSVINSYSKDFLSRVVRLANTIRDRFTILDVFDEMKILKNFSEMVF</sequence>
<dbReference type="GO" id="GO:0046872">
    <property type="term" value="F:metal ion binding"/>
    <property type="evidence" value="ECO:0007669"/>
    <property type="project" value="UniProtKB-KW"/>
</dbReference>
<dbReference type="CDD" id="cd08175">
    <property type="entry name" value="G1PDH"/>
    <property type="match status" value="1"/>
</dbReference>